<dbReference type="Proteomes" id="UP000027222">
    <property type="component" value="Unassembled WGS sequence"/>
</dbReference>
<dbReference type="AlphaFoldDB" id="A0A067SRR6"/>
<keyword evidence="2" id="KW-1185">Reference proteome</keyword>
<dbReference type="HOGENOM" id="CLU_019839_0_0_1"/>
<organism evidence="1 2">
    <name type="scientific">Galerina marginata (strain CBS 339.88)</name>
    <dbReference type="NCBI Taxonomy" id="685588"/>
    <lineage>
        <taxon>Eukaryota</taxon>
        <taxon>Fungi</taxon>
        <taxon>Dikarya</taxon>
        <taxon>Basidiomycota</taxon>
        <taxon>Agaricomycotina</taxon>
        <taxon>Agaricomycetes</taxon>
        <taxon>Agaricomycetidae</taxon>
        <taxon>Agaricales</taxon>
        <taxon>Agaricineae</taxon>
        <taxon>Strophariaceae</taxon>
        <taxon>Galerina</taxon>
    </lineage>
</organism>
<dbReference type="EMBL" id="KL142385">
    <property type="protein sequence ID" value="KDR73650.1"/>
    <property type="molecule type" value="Genomic_DNA"/>
</dbReference>
<reference evidence="2" key="1">
    <citation type="journal article" date="2014" name="Proc. Natl. Acad. Sci. U.S.A.">
        <title>Extensive sampling of basidiomycete genomes demonstrates inadequacy of the white-rot/brown-rot paradigm for wood decay fungi.</title>
        <authorList>
            <person name="Riley R."/>
            <person name="Salamov A.A."/>
            <person name="Brown D.W."/>
            <person name="Nagy L.G."/>
            <person name="Floudas D."/>
            <person name="Held B.W."/>
            <person name="Levasseur A."/>
            <person name="Lombard V."/>
            <person name="Morin E."/>
            <person name="Otillar R."/>
            <person name="Lindquist E.A."/>
            <person name="Sun H."/>
            <person name="LaButti K.M."/>
            <person name="Schmutz J."/>
            <person name="Jabbour D."/>
            <person name="Luo H."/>
            <person name="Baker S.E."/>
            <person name="Pisabarro A.G."/>
            <person name="Walton J.D."/>
            <person name="Blanchette R.A."/>
            <person name="Henrissat B."/>
            <person name="Martin F."/>
            <person name="Cullen D."/>
            <person name="Hibbett D.S."/>
            <person name="Grigoriev I.V."/>
        </authorList>
    </citation>
    <scope>NUCLEOTIDE SEQUENCE [LARGE SCALE GENOMIC DNA]</scope>
    <source>
        <strain evidence="2">CBS 339.88</strain>
    </source>
</reference>
<protein>
    <submittedName>
        <fullName evidence="1">Uncharacterized protein</fullName>
    </submittedName>
</protein>
<evidence type="ECO:0000313" key="2">
    <source>
        <dbReference type="Proteomes" id="UP000027222"/>
    </source>
</evidence>
<sequence length="582" mass="65557">MKQPSLNSHLWILSQLLSVGGLNRNALYLPLIRYTTTMCCSKVVRRLKHSLSRASIESLNKVKDFPFNPKVFENEEGKSTGINSDRAFLELFVESTKATPSMLTHPIPNITNVLDTLPPNGEPFQLYTQETYMEFHTVLLRLLQLYEEVLNVISKKTKESHSDISGLLSSAVLYGKTLSILGRSSALQMHLKTIEAFLVDRRFAAMATAMPDPTFAKKEGEDAQCNKEPTERDEELEATHLFVKPDGTRATTWMTYRDWLQLMVAHFHEAHVLFCNITSQNFPHTSPTITILVTPAVVDTSSLLWTELLADPKVFPARDLYDFSYRHSNQDILTFLTSALASISTAETHRGWGDNARSLWDEGQQASKALFFTNQLEGISDYAESAKTVNSLLTKWDEASKEDRDKLAVDITNQIQLLVKATSDKHDSVLLPLNLSANFNGTLHCEACLSSLLDKRTRDVMAKDDQYQEILKATEGFGRVIGVSKCCCPICQHFLSLLSNNDEPFIVQGFHNTVSACTLPIWAPADIVDSMNQTFGRLLRSELVKLMETFQFKDQTQSMGLRRLSIDVGIISQDFEDSYFDI</sequence>
<dbReference type="OrthoDB" id="3070940at2759"/>
<accession>A0A067SRR6</accession>
<gene>
    <name evidence="1" type="ORF">GALMADRAFT_625408</name>
</gene>
<evidence type="ECO:0000313" key="1">
    <source>
        <dbReference type="EMBL" id="KDR73650.1"/>
    </source>
</evidence>
<proteinExistence type="predicted"/>
<name>A0A067SRR6_GALM3</name>
<dbReference type="STRING" id="685588.A0A067SRR6"/>